<dbReference type="InterPro" id="IPR037300">
    <property type="entry name" value="Perforin-1_C2"/>
</dbReference>
<reference evidence="4" key="3">
    <citation type="submission" date="2025-09" db="UniProtKB">
        <authorList>
            <consortium name="Ensembl"/>
        </authorList>
    </citation>
    <scope>IDENTIFICATION</scope>
</reference>
<protein>
    <submittedName>
        <fullName evidence="4">Perforin 1.3</fullName>
    </submittedName>
</protein>
<dbReference type="AlphaFoldDB" id="A0A4W6F9J5"/>
<dbReference type="GO" id="GO:0022829">
    <property type="term" value="F:wide pore channel activity"/>
    <property type="evidence" value="ECO:0007669"/>
    <property type="project" value="TreeGrafter"/>
</dbReference>
<dbReference type="Proteomes" id="UP000314980">
    <property type="component" value="Unassembled WGS sequence"/>
</dbReference>
<name>A0A4W6F9J5_LATCA</name>
<dbReference type="InterPro" id="IPR000008">
    <property type="entry name" value="C2_dom"/>
</dbReference>
<evidence type="ECO:0000256" key="1">
    <source>
        <dbReference type="SAM" id="SignalP"/>
    </source>
</evidence>
<dbReference type="GO" id="GO:0001913">
    <property type="term" value="P:T cell mediated cytotoxicity"/>
    <property type="evidence" value="ECO:0007669"/>
    <property type="project" value="TreeGrafter"/>
</dbReference>
<dbReference type="GO" id="GO:0140911">
    <property type="term" value="F:pore-forming activity"/>
    <property type="evidence" value="ECO:0007669"/>
    <property type="project" value="InterPro"/>
</dbReference>
<evidence type="ECO:0000313" key="4">
    <source>
        <dbReference type="Ensembl" id="ENSLCAP00010047196.1"/>
    </source>
</evidence>
<dbReference type="PROSITE" id="PS51412">
    <property type="entry name" value="MACPF_2"/>
    <property type="match status" value="1"/>
</dbReference>
<dbReference type="SMART" id="SM00239">
    <property type="entry name" value="C2"/>
    <property type="match status" value="1"/>
</dbReference>
<dbReference type="FunCoup" id="A0A4W6F9J5">
    <property type="interactions" value="1403"/>
</dbReference>
<dbReference type="CDD" id="cd04032">
    <property type="entry name" value="C2_Perforin"/>
    <property type="match status" value="1"/>
</dbReference>
<dbReference type="GO" id="GO:0016020">
    <property type="term" value="C:membrane"/>
    <property type="evidence" value="ECO:0007669"/>
    <property type="project" value="TreeGrafter"/>
</dbReference>
<dbReference type="PANTHER" id="PTHR46096:SF5">
    <property type="entry name" value="PERFORIN 1.2 PRECURSOR-RELATED"/>
    <property type="match status" value="1"/>
</dbReference>
<dbReference type="InterPro" id="IPR052784">
    <property type="entry name" value="Perforin-1_pore-forming"/>
</dbReference>
<dbReference type="Pfam" id="PF01823">
    <property type="entry name" value="MACPF"/>
    <property type="match status" value="1"/>
</dbReference>
<dbReference type="SMART" id="SM00457">
    <property type="entry name" value="MACPF"/>
    <property type="match status" value="1"/>
</dbReference>
<feature type="domain" description="MACPF" evidence="3">
    <location>
        <begin position="25"/>
        <end position="342"/>
    </location>
</feature>
<evidence type="ECO:0000259" key="3">
    <source>
        <dbReference type="PROSITE" id="PS51412"/>
    </source>
</evidence>
<dbReference type="GO" id="GO:0001771">
    <property type="term" value="P:immunological synapse formation"/>
    <property type="evidence" value="ECO:0007669"/>
    <property type="project" value="TreeGrafter"/>
</dbReference>
<evidence type="ECO:0000313" key="5">
    <source>
        <dbReference type="Proteomes" id="UP000314980"/>
    </source>
</evidence>
<keyword evidence="5" id="KW-1185">Reference proteome</keyword>
<feature type="signal peptide" evidence="1">
    <location>
        <begin position="1"/>
        <end position="20"/>
    </location>
</feature>
<dbReference type="InParanoid" id="A0A4W6F9J5"/>
<feature type="domain" description="C2" evidence="2">
    <location>
        <begin position="361"/>
        <end position="482"/>
    </location>
</feature>
<evidence type="ECO:0000259" key="2">
    <source>
        <dbReference type="PROSITE" id="PS50004"/>
    </source>
</evidence>
<dbReference type="PANTHER" id="PTHR46096">
    <property type="entry name" value="PERFORIN-1"/>
    <property type="match status" value="1"/>
</dbReference>
<dbReference type="GeneTree" id="ENSGT00940000164067"/>
<keyword evidence="1" id="KW-0732">Signal</keyword>
<dbReference type="InterPro" id="IPR035892">
    <property type="entry name" value="C2_domain_sf"/>
</dbReference>
<organism evidence="4 5">
    <name type="scientific">Lates calcarifer</name>
    <name type="common">Barramundi</name>
    <name type="synonym">Holocentrus calcarifer</name>
    <dbReference type="NCBI Taxonomy" id="8187"/>
    <lineage>
        <taxon>Eukaryota</taxon>
        <taxon>Metazoa</taxon>
        <taxon>Chordata</taxon>
        <taxon>Craniata</taxon>
        <taxon>Vertebrata</taxon>
        <taxon>Euteleostomi</taxon>
        <taxon>Actinopterygii</taxon>
        <taxon>Neopterygii</taxon>
        <taxon>Teleostei</taxon>
        <taxon>Neoteleostei</taxon>
        <taxon>Acanthomorphata</taxon>
        <taxon>Carangaria</taxon>
        <taxon>Carangaria incertae sedis</taxon>
        <taxon>Centropomidae</taxon>
        <taxon>Lates</taxon>
    </lineage>
</organism>
<proteinExistence type="predicted"/>
<dbReference type="Ensembl" id="ENSLCAT00010048356.1">
    <property type="protein sequence ID" value="ENSLCAP00010047196.1"/>
    <property type="gene ID" value="ENSLCAG00010021901.1"/>
</dbReference>
<dbReference type="STRING" id="8187.ENSLCAP00010047196"/>
<dbReference type="SUPFAM" id="SSF49562">
    <property type="entry name" value="C2 domain (Calcium/lipid-binding domain, CaLB)"/>
    <property type="match status" value="1"/>
</dbReference>
<reference evidence="5" key="1">
    <citation type="submission" date="2015-09" db="EMBL/GenBank/DDBJ databases">
        <authorList>
            <person name="Sai Rama Sridatta P."/>
        </authorList>
    </citation>
    <scope>NUCLEOTIDE SEQUENCE [LARGE SCALE GENOMIC DNA]</scope>
</reference>
<reference evidence="4" key="2">
    <citation type="submission" date="2025-08" db="UniProtKB">
        <authorList>
            <consortium name="Ensembl"/>
        </authorList>
    </citation>
    <scope>IDENTIFICATION</scope>
</reference>
<sequence length="521" mass="56910">MLSSSPLLLLLLPLLPPSLGCHTSSFTECQLLPFVPGHNLAGEGFDVVKMQTSGASVVDVKSFMVGGAQGNCTVCFNHLLNQVQQVFSQTQVKETLTLKVFESSQSVMKEMSSSLGTSWKVGLSIAGLGGFAVGGSHSVSSQFAESHSRKDKFSFTTHNFNCNFRLHSRPPLSKEFKVSLKNLPSTYHHKNTSAFQHFISIYGTHFIRRVHLGGRVHSMTAIRTCEAAMSKLSVRTVSNCLSVEASATIKGVTAKASSEFCHKKSKSLKTGVLGGDGNVGDILFNPNGAAGYKKWLHSLSRVPGVVSYQISPLHLLVSNNPILKSSLRDAISDYIRKSAKALHCSPSCKIGNQNQNCACQCKGHHMVDSNCCPAEPGVARLNVTVVQAQGLWGDYFSKTDGYVKVFYGGQSATTPVIWNDDFPRWNYLVRFQTVNLRHRVPVIFEVWDRDNVWDDDLLGKVSVIPTMGRNVHKTFKLKHGSLFVKLSAVCAPSLQGSLCENYVASPDYQVLLCDGATWLAC</sequence>
<dbReference type="Gene3D" id="2.60.40.150">
    <property type="entry name" value="C2 domain"/>
    <property type="match status" value="1"/>
</dbReference>
<dbReference type="PROSITE" id="PS50004">
    <property type="entry name" value="C2"/>
    <property type="match status" value="1"/>
</dbReference>
<dbReference type="Pfam" id="PF00168">
    <property type="entry name" value="C2"/>
    <property type="match status" value="1"/>
</dbReference>
<accession>A0A4W6F9J5</accession>
<feature type="chain" id="PRO_5021479797" evidence="1">
    <location>
        <begin position="21"/>
        <end position="521"/>
    </location>
</feature>
<dbReference type="GO" id="GO:0005509">
    <property type="term" value="F:calcium ion binding"/>
    <property type="evidence" value="ECO:0007669"/>
    <property type="project" value="InterPro"/>
</dbReference>
<dbReference type="GO" id="GO:0051607">
    <property type="term" value="P:defense response to virus"/>
    <property type="evidence" value="ECO:0007669"/>
    <property type="project" value="TreeGrafter"/>
</dbReference>
<dbReference type="InterPro" id="IPR020864">
    <property type="entry name" value="MACPF"/>
</dbReference>